<comment type="similarity">
    <text evidence="1">Belongs to the universal stress protein A family.</text>
</comment>
<comment type="caution">
    <text evidence="3">The sequence shown here is derived from an EMBL/GenBank/DDBJ whole genome shotgun (WGS) entry which is preliminary data.</text>
</comment>
<keyword evidence="4" id="KW-1185">Reference proteome</keyword>
<evidence type="ECO:0000313" key="3">
    <source>
        <dbReference type="EMBL" id="MBI8999866.1"/>
    </source>
</evidence>
<gene>
    <name evidence="3" type="ORF">JDV76_02600</name>
</gene>
<dbReference type="PANTHER" id="PTHR46268:SF15">
    <property type="entry name" value="UNIVERSAL STRESS PROTEIN HP_0031"/>
    <property type="match status" value="1"/>
</dbReference>
<dbReference type="InterPro" id="IPR006016">
    <property type="entry name" value="UspA"/>
</dbReference>
<accession>A0ABS0VSW6</accession>
<dbReference type="RefSeq" id="WP_198735278.1">
    <property type="nucleotide sequence ID" value="NZ_JAEIOT010000004.1"/>
</dbReference>
<evidence type="ECO:0000259" key="2">
    <source>
        <dbReference type="Pfam" id="PF00582"/>
    </source>
</evidence>
<dbReference type="Gene3D" id="3.40.50.12370">
    <property type="match status" value="1"/>
</dbReference>
<sequence>MSKKNAEPEETSPPIRVLVAWRPDTSGTEAVEFAAWLARTTPIRVRAVTAFTRPWPSSSLSRLGGKYKKWRRKEAAACESRVRKALSEVELPESMWDETVSVFADGPSETAILTQAADDFDADVVLLGSHGSAPKRRFMAGSTADVLLHSSSRPLGLTPRAPKLSRHGVTRINCAFIDTENDRSFLTDAADLAWRWGVPLRIVSFAPEGVADSPVKSTTDLESEILVEWQEHTLAVLDQARDAALDRHPEITVDTEIGSGWGWSGAVESVKWKKGDLLYLGSTLMGSLERVFIGSSTNEILRHSRVPAIIQPAHGQGAHPNTRNG</sequence>
<feature type="domain" description="UspA" evidence="2">
    <location>
        <begin position="16"/>
        <end position="154"/>
    </location>
</feature>
<proteinExistence type="inferred from homology"/>
<dbReference type="CDD" id="cd00293">
    <property type="entry name" value="USP-like"/>
    <property type="match status" value="2"/>
</dbReference>
<name>A0ABS0VSW6_9CORY</name>
<organism evidence="3 4">
    <name type="scientific">Corynebacterium marambiense</name>
    <dbReference type="NCBI Taxonomy" id="2765364"/>
    <lineage>
        <taxon>Bacteria</taxon>
        <taxon>Bacillati</taxon>
        <taxon>Actinomycetota</taxon>
        <taxon>Actinomycetes</taxon>
        <taxon>Mycobacteriales</taxon>
        <taxon>Corynebacteriaceae</taxon>
        <taxon>Corynebacterium</taxon>
    </lineage>
</organism>
<evidence type="ECO:0000256" key="1">
    <source>
        <dbReference type="ARBA" id="ARBA00008791"/>
    </source>
</evidence>
<dbReference type="Proteomes" id="UP000625574">
    <property type="component" value="Unassembled WGS sequence"/>
</dbReference>
<dbReference type="Pfam" id="PF00582">
    <property type="entry name" value="Usp"/>
    <property type="match status" value="2"/>
</dbReference>
<dbReference type="SUPFAM" id="SSF52402">
    <property type="entry name" value="Adenine nucleotide alpha hydrolases-like"/>
    <property type="match status" value="2"/>
</dbReference>
<evidence type="ECO:0000313" key="4">
    <source>
        <dbReference type="Proteomes" id="UP000625574"/>
    </source>
</evidence>
<reference evidence="3 4" key="1">
    <citation type="submission" date="2020-12" db="EMBL/GenBank/DDBJ databases">
        <title>Genome public.</title>
        <authorList>
            <person name="Sun Q."/>
        </authorList>
    </citation>
    <scope>NUCLEOTIDE SEQUENCE [LARGE SCALE GENOMIC DNA]</scope>
    <source>
        <strain evidence="3 4">CCM 8864</strain>
    </source>
</reference>
<dbReference type="PANTHER" id="PTHR46268">
    <property type="entry name" value="STRESS RESPONSE PROTEIN NHAX"/>
    <property type="match status" value="1"/>
</dbReference>
<dbReference type="EMBL" id="JAEIOT010000004">
    <property type="protein sequence ID" value="MBI8999866.1"/>
    <property type="molecule type" value="Genomic_DNA"/>
</dbReference>
<feature type="domain" description="UspA" evidence="2">
    <location>
        <begin position="171"/>
        <end position="310"/>
    </location>
</feature>
<protein>
    <submittedName>
        <fullName evidence="3">Universal stress protein</fullName>
    </submittedName>
</protein>